<dbReference type="STRING" id="1802055.A3A74_03695"/>
<comment type="caution">
    <text evidence="2">The sequence shown here is derived from an EMBL/GenBank/DDBJ whole genome shotgun (WGS) entry which is preliminary data.</text>
</comment>
<keyword evidence="1" id="KW-0472">Membrane</keyword>
<keyword evidence="1" id="KW-0812">Transmembrane</keyword>
<feature type="transmembrane region" description="Helical" evidence="1">
    <location>
        <begin position="209"/>
        <end position="228"/>
    </location>
</feature>
<protein>
    <recommendedName>
        <fullName evidence="4">LytR/CpsA/Psr regulator C-terminal domain-containing protein</fullName>
    </recommendedName>
</protein>
<keyword evidence="1" id="KW-1133">Transmembrane helix</keyword>
<evidence type="ECO:0000313" key="3">
    <source>
        <dbReference type="Proteomes" id="UP000179270"/>
    </source>
</evidence>
<evidence type="ECO:0000256" key="1">
    <source>
        <dbReference type="SAM" id="Phobius"/>
    </source>
</evidence>
<evidence type="ECO:0000313" key="2">
    <source>
        <dbReference type="EMBL" id="OGK39172.1"/>
    </source>
</evidence>
<gene>
    <name evidence="2" type="ORF">A3A74_03695</name>
</gene>
<sequence length="270" mass="30481">MTKNKAIIFIHKDKFEYYDESQSKIFQFVFQPTVFQDLELVDREELYTQLKTFISANKLTPAEILFVISGSVIFEKIFTITQASDKDTEIQKFLESIPFEHVSYKVVGTDKNFKVMAINKELYTSLQFCFESQGFRSLGIIPQAVLGGNYSTATMLNTDIIKYILTNFDTVQKQTFIQEEVKEPAPETTQQQNFNDPVNLAKPINKFRLPALISVFVLLMGVLSFVVYKQFTPPSKASPVPSTIVVPTVDSPSPAIIETPVSSTSAQPTQ</sequence>
<dbReference type="Proteomes" id="UP000179270">
    <property type="component" value="Unassembled WGS sequence"/>
</dbReference>
<name>A0A1F7I7C0_9BACT</name>
<accession>A0A1F7I7C0</accession>
<organism evidence="2 3">
    <name type="scientific">Candidatus Roizmanbacteria bacterium RIFCSPLOWO2_01_FULL_35_13</name>
    <dbReference type="NCBI Taxonomy" id="1802055"/>
    <lineage>
        <taxon>Bacteria</taxon>
        <taxon>Candidatus Roizmaniibacteriota</taxon>
    </lineage>
</organism>
<dbReference type="AlphaFoldDB" id="A0A1F7I7C0"/>
<reference evidence="2 3" key="1">
    <citation type="journal article" date="2016" name="Nat. Commun.">
        <title>Thousands of microbial genomes shed light on interconnected biogeochemical processes in an aquifer system.</title>
        <authorList>
            <person name="Anantharaman K."/>
            <person name="Brown C.T."/>
            <person name="Hug L.A."/>
            <person name="Sharon I."/>
            <person name="Castelle C.J."/>
            <person name="Probst A.J."/>
            <person name="Thomas B.C."/>
            <person name="Singh A."/>
            <person name="Wilkins M.J."/>
            <person name="Karaoz U."/>
            <person name="Brodie E.L."/>
            <person name="Williams K.H."/>
            <person name="Hubbard S.S."/>
            <person name="Banfield J.F."/>
        </authorList>
    </citation>
    <scope>NUCLEOTIDE SEQUENCE [LARGE SCALE GENOMIC DNA]</scope>
</reference>
<evidence type="ECO:0008006" key="4">
    <source>
        <dbReference type="Google" id="ProtNLM"/>
    </source>
</evidence>
<dbReference type="EMBL" id="MGAF01000056">
    <property type="protein sequence ID" value="OGK39172.1"/>
    <property type="molecule type" value="Genomic_DNA"/>
</dbReference>
<proteinExistence type="predicted"/>